<keyword evidence="3" id="KW-0378">Hydrolase</keyword>
<evidence type="ECO:0000313" key="6">
    <source>
        <dbReference type="Proteomes" id="UP000198981"/>
    </source>
</evidence>
<feature type="domain" description="Type II restriction enzyme NaeI" evidence="4">
    <location>
        <begin position="31"/>
        <end position="322"/>
    </location>
</feature>
<dbReference type="InterPro" id="IPR036388">
    <property type="entry name" value="WH-like_DNA-bd_sf"/>
</dbReference>
<accession>A0A1G4YSP2</accession>
<dbReference type="InterPro" id="IPR015210">
    <property type="entry name" value="NaeI"/>
</dbReference>
<evidence type="ECO:0000256" key="1">
    <source>
        <dbReference type="ARBA" id="ARBA00022722"/>
    </source>
</evidence>
<protein>
    <submittedName>
        <fullName evidence="5">Restriction endonuclease NaeI</fullName>
    </submittedName>
</protein>
<dbReference type="EMBL" id="FMUH01000006">
    <property type="protein sequence ID" value="SCX56467.1"/>
    <property type="molecule type" value="Genomic_DNA"/>
</dbReference>
<dbReference type="Gene3D" id="3.40.600.10">
    <property type="entry name" value="DNA mismatch repair MutH/Restriction endonuclease, type II"/>
    <property type="match status" value="1"/>
</dbReference>
<dbReference type="Proteomes" id="UP000198981">
    <property type="component" value="Unassembled WGS sequence"/>
</dbReference>
<dbReference type="GO" id="GO:0009036">
    <property type="term" value="F:type II site-specific deoxyribonuclease activity"/>
    <property type="evidence" value="ECO:0007669"/>
    <property type="project" value="InterPro"/>
</dbReference>
<keyword evidence="6" id="KW-1185">Reference proteome</keyword>
<evidence type="ECO:0000256" key="2">
    <source>
        <dbReference type="ARBA" id="ARBA00022759"/>
    </source>
</evidence>
<dbReference type="GO" id="GO:0003677">
    <property type="term" value="F:DNA binding"/>
    <property type="evidence" value="ECO:0007669"/>
    <property type="project" value="InterPro"/>
</dbReference>
<dbReference type="GO" id="GO:0009307">
    <property type="term" value="P:DNA restriction-modification system"/>
    <property type="evidence" value="ECO:0007669"/>
    <property type="project" value="InterPro"/>
</dbReference>
<keyword evidence="1" id="KW-0540">Nuclease</keyword>
<evidence type="ECO:0000256" key="3">
    <source>
        <dbReference type="ARBA" id="ARBA00022801"/>
    </source>
</evidence>
<dbReference type="Gene3D" id="1.10.10.10">
    <property type="entry name" value="Winged helix-like DNA-binding domain superfamily/Winged helix DNA-binding domain"/>
    <property type="match status" value="1"/>
</dbReference>
<dbReference type="Pfam" id="PF09126">
    <property type="entry name" value="NaeI"/>
    <property type="match status" value="1"/>
</dbReference>
<keyword evidence="2 5" id="KW-0255">Endonuclease</keyword>
<proteinExistence type="predicted"/>
<gene>
    <name evidence="5" type="ORF">SAMN03159343_3423</name>
</gene>
<dbReference type="InterPro" id="IPR037057">
    <property type="entry name" value="DNA_rep_MutH/T2_RE_sf"/>
</dbReference>
<dbReference type="CDD" id="cd22338">
    <property type="entry name" value="NaeI-like"/>
    <property type="match status" value="1"/>
</dbReference>
<dbReference type="STRING" id="1960309.SAMN03159343_3423"/>
<dbReference type="InterPro" id="IPR011335">
    <property type="entry name" value="Restrct_endonuc-II-like"/>
</dbReference>
<dbReference type="AlphaFoldDB" id="A0A1G4YSP2"/>
<organism evidence="5 6">
    <name type="scientific">Klenkia marina</name>
    <dbReference type="NCBI Taxonomy" id="1960309"/>
    <lineage>
        <taxon>Bacteria</taxon>
        <taxon>Bacillati</taxon>
        <taxon>Actinomycetota</taxon>
        <taxon>Actinomycetes</taxon>
        <taxon>Geodermatophilales</taxon>
        <taxon>Geodermatophilaceae</taxon>
        <taxon>Klenkia</taxon>
    </lineage>
</organism>
<evidence type="ECO:0000313" key="5">
    <source>
        <dbReference type="EMBL" id="SCX56467.1"/>
    </source>
</evidence>
<reference evidence="6" key="1">
    <citation type="submission" date="2016-10" db="EMBL/GenBank/DDBJ databases">
        <authorList>
            <person name="Varghese N."/>
            <person name="Submissions S."/>
        </authorList>
    </citation>
    <scope>NUCLEOTIDE SEQUENCE [LARGE SCALE GENOMIC DNA]</scope>
    <source>
        <strain evidence="6">DSM 45722</strain>
    </source>
</reference>
<name>A0A1G4YSP2_9ACTN</name>
<evidence type="ECO:0000259" key="4">
    <source>
        <dbReference type="Pfam" id="PF09126"/>
    </source>
</evidence>
<dbReference type="SUPFAM" id="SSF52980">
    <property type="entry name" value="Restriction endonuclease-like"/>
    <property type="match status" value="1"/>
</dbReference>
<sequence>MQDMIWPPAQLGIEYEPVVEHGAGDPDLHLVRRRLEELDPHGDRFASVLRDTLDQLLDGRRRGRFDYRNLYKTEKTYMGTLVEINLQRAFDFNDGDVTDYSIADIDVDCKFSQRIGGWELGPEMLDQLCLVVRCSDRESSWRAGLVRASADALRETTNRDAKRRLNDLGMSQIQWLWPDHGRLAENLLLHLSPEVRDRIMTATGRTRRANPVQARVNQLFREVQGRIIRRSVLETVAHGADDPLKRARGNGGARDKLRPEGILVLGHQDNDPLVADALGLPRPRKGEFVAARVVQIDGPTASRPAAEISGRYYAVALPGDVAEEAPEVPRKPHASPSPSS</sequence>